<accession>A0A8S5NY36</accession>
<evidence type="ECO:0000313" key="1">
    <source>
        <dbReference type="EMBL" id="DAD99327.1"/>
    </source>
</evidence>
<reference evidence="1" key="1">
    <citation type="journal article" date="2021" name="Proc. Natl. Acad. Sci. U.S.A.">
        <title>A Catalog of Tens of Thousands of Viruses from Human Metagenomes Reveals Hidden Associations with Chronic Diseases.</title>
        <authorList>
            <person name="Tisza M.J."/>
            <person name="Buck C.B."/>
        </authorList>
    </citation>
    <scope>NUCLEOTIDE SEQUENCE</scope>
    <source>
        <strain evidence="1">Ct0FJ5</strain>
    </source>
</reference>
<dbReference type="EMBL" id="BK015281">
    <property type="protein sequence ID" value="DAD99327.1"/>
    <property type="molecule type" value="Genomic_DNA"/>
</dbReference>
<organism evidence="1">
    <name type="scientific">Caudovirales sp. ct0FJ5</name>
    <dbReference type="NCBI Taxonomy" id="2825755"/>
    <lineage>
        <taxon>Viruses</taxon>
        <taxon>Duplodnaviria</taxon>
        <taxon>Heunggongvirae</taxon>
        <taxon>Uroviricota</taxon>
        <taxon>Caudoviricetes</taxon>
    </lineage>
</organism>
<dbReference type="PANTHER" id="PTHR35861:SF2">
    <property type="entry name" value="FELS-2 PROPHAGE PROTEIN"/>
    <property type="match status" value="1"/>
</dbReference>
<protein>
    <submittedName>
        <fullName evidence="1">Sheath tube</fullName>
    </submittedName>
</protein>
<proteinExistence type="predicted"/>
<dbReference type="PANTHER" id="PTHR35861">
    <property type="match status" value="1"/>
</dbReference>
<sequence>MSYYHGIKTFERATAIKPAVNTEGCLPVIVGTAPINLATDPVEPNTPVLCRQMAEAVAAFGYKPDFDKYNIAEAIYTFFSLYGVSPVIFINVLDKTKHKTSVSGAQITVTDHMAIIKEDVLLDTLTVKSADASVKLQVDTDYTAAFDDNGTVIITLVANSSHYGDTSITVAYDKIDPSKVTTADIIGGIDSATGKEKGLEVINTIFTKLGVAPGMIGAPGYSDNSEVAAVLASKAASVSGLFKAVSIIDGSTTVAKKYTDVYAWKNKANVTSKYQVVCWPMATMGTKKLHLSTIFMATQALLTYENDDIPYKSPSNKTAQIDGLCLSDGTPVELGLSSANYLNGNGIVTAINLFGGWKLWGNNTACYPTNTDPKDRFFCVRAMFNWDQQTFIRTYWTDVDQPMMKRYIQSIVDSENIRMNGLVSAGVILAGSCEYREADNPATSIVDGISNIHKTFIPPVPNREIDVVYEFDSEQYAALMMA</sequence>
<dbReference type="InterPro" id="IPR052042">
    <property type="entry name" value="Tail_sheath_structural"/>
</dbReference>
<name>A0A8S5NY36_9CAUD</name>